<proteinExistence type="predicted"/>
<accession>A0A8S4RIE6</accession>
<organism evidence="1 2">
    <name type="scientific">Pararge aegeria aegeria</name>
    <dbReference type="NCBI Taxonomy" id="348720"/>
    <lineage>
        <taxon>Eukaryota</taxon>
        <taxon>Metazoa</taxon>
        <taxon>Ecdysozoa</taxon>
        <taxon>Arthropoda</taxon>
        <taxon>Hexapoda</taxon>
        <taxon>Insecta</taxon>
        <taxon>Pterygota</taxon>
        <taxon>Neoptera</taxon>
        <taxon>Endopterygota</taxon>
        <taxon>Lepidoptera</taxon>
        <taxon>Glossata</taxon>
        <taxon>Ditrysia</taxon>
        <taxon>Papilionoidea</taxon>
        <taxon>Nymphalidae</taxon>
        <taxon>Satyrinae</taxon>
        <taxon>Satyrini</taxon>
        <taxon>Parargina</taxon>
        <taxon>Pararge</taxon>
    </lineage>
</organism>
<comment type="caution">
    <text evidence="1">The sequence shown here is derived from an EMBL/GenBank/DDBJ whole genome shotgun (WGS) entry which is preliminary data.</text>
</comment>
<protein>
    <submittedName>
        <fullName evidence="1">Jg10753 protein</fullName>
    </submittedName>
</protein>
<reference evidence="1" key="1">
    <citation type="submission" date="2022-03" db="EMBL/GenBank/DDBJ databases">
        <authorList>
            <person name="Lindestad O."/>
        </authorList>
    </citation>
    <scope>NUCLEOTIDE SEQUENCE</scope>
</reference>
<dbReference type="EMBL" id="CAKXAJ010025202">
    <property type="protein sequence ID" value="CAH2236373.1"/>
    <property type="molecule type" value="Genomic_DNA"/>
</dbReference>
<evidence type="ECO:0000313" key="1">
    <source>
        <dbReference type="EMBL" id="CAH2236373.1"/>
    </source>
</evidence>
<dbReference type="AlphaFoldDB" id="A0A8S4RIE6"/>
<sequence length="68" mass="7595">MVETSAGEVGGAGCAARARVYIVKFDIGAHITRSNEFRLCSQDNTGRLLNEASARRRRAERNYKQTTY</sequence>
<gene>
    <name evidence="1" type="primary">jg10753</name>
    <name evidence="1" type="ORF">PAEG_LOCUS13826</name>
</gene>
<evidence type="ECO:0000313" key="2">
    <source>
        <dbReference type="Proteomes" id="UP000838756"/>
    </source>
</evidence>
<name>A0A8S4RIE6_9NEOP</name>
<dbReference type="Proteomes" id="UP000838756">
    <property type="component" value="Unassembled WGS sequence"/>
</dbReference>
<keyword evidence="2" id="KW-1185">Reference proteome</keyword>